<evidence type="ECO:0000256" key="1">
    <source>
        <dbReference type="ARBA" id="ARBA00012513"/>
    </source>
</evidence>
<evidence type="ECO:0000256" key="6">
    <source>
        <dbReference type="ARBA" id="ARBA00022840"/>
    </source>
</evidence>
<evidence type="ECO:0000256" key="8">
    <source>
        <dbReference type="PROSITE-ProRule" id="PRU10141"/>
    </source>
</evidence>
<dbReference type="Gene3D" id="1.10.510.10">
    <property type="entry name" value="Transferase(Phosphotransferase) domain 1"/>
    <property type="match status" value="1"/>
</dbReference>
<dbReference type="Pfam" id="PF00069">
    <property type="entry name" value="Pkinase"/>
    <property type="match status" value="1"/>
</dbReference>
<dbReference type="PROSITE" id="PS00108">
    <property type="entry name" value="PROTEIN_KINASE_ST"/>
    <property type="match status" value="1"/>
</dbReference>
<feature type="compositionally biased region" description="Acidic residues" evidence="9">
    <location>
        <begin position="412"/>
        <end position="425"/>
    </location>
</feature>
<keyword evidence="12" id="KW-1185">Reference proteome</keyword>
<dbReference type="InterPro" id="IPR008271">
    <property type="entry name" value="Ser/Thr_kinase_AS"/>
</dbReference>
<sequence>MASPMSSASEGEILEPAQKANTASHNASESTVDQANSTFGLDGTSDMDDVRYGRRNISRSPSPYRRKPDRSPSPYRRKSDRSPSPYRRGRHDRSPSPFRHGRDGQGRGSNAPFSYKRKASPHRHERPEKRYNTDRDKHYSARENENRRDRRSSLHKDRENGASHNPSFRPSYAANDQNTAISKSSTIPTQSKSQYASRNGNGYRSSRSKTPDLGTDNKLPGAAPSAAEKHADVEMTSEADNEPDLTPAILQDVAPSNETREEKRRRWAAKRAQHAESNLLQKAVLTNASEATTPNIGSPAAPTSSVNSPPPLSPGLSDMDSMPASPDVMIIDKQEAANNGASPATNSPSASNYDPTQDMLDDRLRAEQRTQVSEMSASAYDETNPNALSTLPSEKAKPAKKKKKEIDMFAFSDDDDDDDEEEDGEGHDGLDAPTKGTVLDAKLLDNWDDPEGYYKIISNELVNSGRYRMIKGLGRGVFANVAQAEDVSGKSGELVAIKIIRKNDAMRKASSKEMDFLQRLNDADPHDKRHIIRLFGSFDHKGHLCIVFEHMSKNLRDLLKEETSGHGLSLQAVKTYARQMFSGLKHLQDCQIIHADLKPDNVLVSLDKKTVKLCDLGTAADKRDNNEPTPYLVSRFYRSPEIILGMDIGYGIDMWAIGCTIYELWTGKILFPGRSNNQMVKVIMECMGWPSEKLLKKGQLSGQHFEPGPPLTFISREVDQLGNPIIRKIEQHRMAPRPLKARIHDAGRGITGNGPSTADLNDFADLLTACLNWNFEKRIQSKDALAHKFFMNKTLMPRAAVAKPSLHKRPFTGGVRR</sequence>
<dbReference type="FunFam" id="1.10.510.10:FF:000078">
    <property type="entry name" value="Serine/threonine-protein kinase PRP4 homolog"/>
    <property type="match status" value="1"/>
</dbReference>
<keyword evidence="2" id="KW-0723">Serine/threonine-protein kinase</keyword>
<evidence type="ECO:0000256" key="3">
    <source>
        <dbReference type="ARBA" id="ARBA00022679"/>
    </source>
</evidence>
<dbReference type="SUPFAM" id="SSF56112">
    <property type="entry name" value="Protein kinase-like (PK-like)"/>
    <property type="match status" value="1"/>
</dbReference>
<evidence type="ECO:0000256" key="5">
    <source>
        <dbReference type="ARBA" id="ARBA00022777"/>
    </source>
</evidence>
<keyword evidence="6 8" id="KW-0067">ATP-binding</keyword>
<feature type="compositionally biased region" description="Basic and acidic residues" evidence="9">
    <location>
        <begin position="125"/>
        <end position="161"/>
    </location>
</feature>
<dbReference type="GO" id="GO:0005524">
    <property type="term" value="F:ATP binding"/>
    <property type="evidence" value="ECO:0007669"/>
    <property type="project" value="UniProtKB-UniRule"/>
</dbReference>
<name>A0A6A5XUL8_9PLEO</name>
<dbReference type="InterPro" id="IPR050494">
    <property type="entry name" value="Ser_Thr_dual-spec_kinase"/>
</dbReference>
<dbReference type="EMBL" id="ML978069">
    <property type="protein sequence ID" value="KAF2016330.1"/>
    <property type="molecule type" value="Genomic_DNA"/>
</dbReference>
<feature type="compositionally biased region" description="Polar residues" evidence="9">
    <location>
        <begin position="369"/>
        <end position="392"/>
    </location>
</feature>
<dbReference type="PANTHER" id="PTHR24058">
    <property type="entry name" value="DUAL SPECIFICITY PROTEIN KINASE"/>
    <property type="match status" value="1"/>
</dbReference>
<dbReference type="PANTHER" id="PTHR24058:SF103">
    <property type="entry name" value="SERINE_THREONINE-PROTEIN KINASE PRP4 HOMOLOG"/>
    <property type="match status" value="1"/>
</dbReference>
<dbReference type="InterPro" id="IPR017441">
    <property type="entry name" value="Protein_kinase_ATP_BS"/>
</dbReference>
<dbReference type="Gene3D" id="3.30.200.20">
    <property type="entry name" value="Phosphorylase Kinase, domain 1"/>
    <property type="match status" value="1"/>
</dbReference>
<evidence type="ECO:0000313" key="12">
    <source>
        <dbReference type="Proteomes" id="UP000799778"/>
    </source>
</evidence>
<reference evidence="11" key="1">
    <citation type="journal article" date="2020" name="Stud. Mycol.">
        <title>101 Dothideomycetes genomes: a test case for predicting lifestyles and emergence of pathogens.</title>
        <authorList>
            <person name="Haridas S."/>
            <person name="Albert R."/>
            <person name="Binder M."/>
            <person name="Bloem J."/>
            <person name="Labutti K."/>
            <person name="Salamov A."/>
            <person name="Andreopoulos B."/>
            <person name="Baker S."/>
            <person name="Barry K."/>
            <person name="Bills G."/>
            <person name="Bluhm B."/>
            <person name="Cannon C."/>
            <person name="Castanera R."/>
            <person name="Culley D."/>
            <person name="Daum C."/>
            <person name="Ezra D."/>
            <person name="Gonzalez J."/>
            <person name="Henrissat B."/>
            <person name="Kuo A."/>
            <person name="Liang C."/>
            <person name="Lipzen A."/>
            <person name="Lutzoni F."/>
            <person name="Magnuson J."/>
            <person name="Mondo S."/>
            <person name="Nolan M."/>
            <person name="Ohm R."/>
            <person name="Pangilinan J."/>
            <person name="Park H.-J."/>
            <person name="Ramirez L."/>
            <person name="Alfaro M."/>
            <person name="Sun H."/>
            <person name="Tritt A."/>
            <person name="Yoshinaga Y."/>
            <person name="Zwiers L.-H."/>
            <person name="Turgeon B."/>
            <person name="Goodwin S."/>
            <person name="Spatafora J."/>
            <person name="Crous P."/>
            <person name="Grigoriev I."/>
        </authorList>
    </citation>
    <scope>NUCLEOTIDE SEQUENCE</scope>
    <source>
        <strain evidence="11">CBS 175.79</strain>
    </source>
</reference>
<dbReference type="SMART" id="SM00220">
    <property type="entry name" value="S_TKc"/>
    <property type="match status" value="1"/>
</dbReference>
<dbReference type="AlphaFoldDB" id="A0A6A5XUL8"/>
<feature type="compositionally biased region" description="Basic residues" evidence="9">
    <location>
        <begin position="115"/>
        <end position="124"/>
    </location>
</feature>
<feature type="compositionally biased region" description="Low complexity" evidence="9">
    <location>
        <begin position="336"/>
        <end position="352"/>
    </location>
</feature>
<dbReference type="GO" id="GO:0004674">
    <property type="term" value="F:protein serine/threonine kinase activity"/>
    <property type="evidence" value="ECO:0007669"/>
    <property type="project" value="UniProtKB-KW"/>
</dbReference>
<organism evidence="11 12">
    <name type="scientific">Aaosphaeria arxii CBS 175.79</name>
    <dbReference type="NCBI Taxonomy" id="1450172"/>
    <lineage>
        <taxon>Eukaryota</taxon>
        <taxon>Fungi</taxon>
        <taxon>Dikarya</taxon>
        <taxon>Ascomycota</taxon>
        <taxon>Pezizomycotina</taxon>
        <taxon>Dothideomycetes</taxon>
        <taxon>Pleosporomycetidae</taxon>
        <taxon>Pleosporales</taxon>
        <taxon>Pleosporales incertae sedis</taxon>
        <taxon>Aaosphaeria</taxon>
    </lineage>
</organism>
<keyword evidence="5 11" id="KW-0418">Kinase</keyword>
<comment type="similarity">
    <text evidence="7">Belongs to the protein kinase superfamily. CMGC Ser/Thr protein kinase family.</text>
</comment>
<dbReference type="PROSITE" id="PS00107">
    <property type="entry name" value="PROTEIN_KINASE_ATP"/>
    <property type="match status" value="1"/>
</dbReference>
<accession>A0A6A5XUL8</accession>
<feature type="region of interest" description="Disordered" evidence="9">
    <location>
        <begin position="1"/>
        <end position="435"/>
    </location>
</feature>
<feature type="domain" description="Protein kinase" evidence="10">
    <location>
        <begin position="467"/>
        <end position="790"/>
    </location>
</feature>
<feature type="binding site" evidence="8">
    <location>
        <position position="502"/>
    </location>
    <ligand>
        <name>ATP</name>
        <dbReference type="ChEBI" id="CHEBI:30616"/>
    </ligand>
</feature>
<dbReference type="GeneID" id="54285445"/>
<dbReference type="EC" id="2.7.11.1" evidence="1"/>
<keyword evidence="4 8" id="KW-0547">Nucleotide-binding</keyword>
<protein>
    <recommendedName>
        <fullName evidence="1">non-specific serine/threonine protein kinase</fullName>
        <ecNumber evidence="1">2.7.11.1</ecNumber>
    </recommendedName>
</protein>
<evidence type="ECO:0000256" key="4">
    <source>
        <dbReference type="ARBA" id="ARBA00022741"/>
    </source>
</evidence>
<evidence type="ECO:0000313" key="11">
    <source>
        <dbReference type="EMBL" id="KAF2016330.1"/>
    </source>
</evidence>
<gene>
    <name evidence="11" type="ORF">BU24DRAFT_422673</name>
</gene>
<evidence type="ECO:0000256" key="9">
    <source>
        <dbReference type="SAM" id="MobiDB-lite"/>
    </source>
</evidence>
<feature type="compositionally biased region" description="Polar residues" evidence="9">
    <location>
        <begin position="162"/>
        <end position="196"/>
    </location>
</feature>
<dbReference type="OrthoDB" id="9332038at2759"/>
<dbReference type="PROSITE" id="PS50011">
    <property type="entry name" value="PROTEIN_KINASE_DOM"/>
    <property type="match status" value="1"/>
</dbReference>
<dbReference type="Proteomes" id="UP000799778">
    <property type="component" value="Unassembled WGS sequence"/>
</dbReference>
<evidence type="ECO:0000256" key="7">
    <source>
        <dbReference type="ARBA" id="ARBA00023596"/>
    </source>
</evidence>
<keyword evidence="3" id="KW-0808">Transferase</keyword>
<dbReference type="InterPro" id="IPR000719">
    <property type="entry name" value="Prot_kinase_dom"/>
</dbReference>
<dbReference type="InterPro" id="IPR011009">
    <property type="entry name" value="Kinase-like_dom_sf"/>
</dbReference>
<dbReference type="RefSeq" id="XP_033384669.1">
    <property type="nucleotide sequence ID" value="XM_033528048.1"/>
</dbReference>
<feature type="compositionally biased region" description="Polar residues" evidence="9">
    <location>
        <begin position="19"/>
        <end position="39"/>
    </location>
</feature>
<proteinExistence type="inferred from homology"/>
<evidence type="ECO:0000256" key="2">
    <source>
        <dbReference type="ARBA" id="ARBA00022527"/>
    </source>
</evidence>
<feature type="compositionally biased region" description="Polar residues" evidence="9">
    <location>
        <begin position="275"/>
        <end position="307"/>
    </location>
</feature>
<evidence type="ECO:0000259" key="10">
    <source>
        <dbReference type="PROSITE" id="PS50011"/>
    </source>
</evidence>